<dbReference type="GO" id="GO:0005840">
    <property type="term" value="C:ribosome"/>
    <property type="evidence" value="ECO:0007669"/>
    <property type="project" value="UniProtKB-KW"/>
</dbReference>
<dbReference type="GO" id="GO:1990904">
    <property type="term" value="C:ribonucleoprotein complex"/>
    <property type="evidence" value="ECO:0007669"/>
    <property type="project" value="UniProtKB-KW"/>
</dbReference>
<evidence type="ECO:0000313" key="7">
    <source>
        <dbReference type="EMBL" id="KKP31534.1"/>
    </source>
</evidence>
<keyword evidence="5 6" id="KW-0694">RNA-binding</keyword>
<proteinExistence type="inferred from homology"/>
<evidence type="ECO:0000256" key="3">
    <source>
        <dbReference type="ARBA" id="ARBA00023274"/>
    </source>
</evidence>
<comment type="similarity">
    <text evidence="1 5 6">Belongs to the bacterial ribosomal protein bL20 family.</text>
</comment>
<evidence type="ECO:0000256" key="5">
    <source>
        <dbReference type="HAMAP-Rule" id="MF_00382"/>
    </source>
</evidence>
<accession>A0A0F9YJ32</accession>
<comment type="caution">
    <text evidence="7">The sequence shown here is derived from an EMBL/GenBank/DDBJ whole genome shotgun (WGS) entry which is preliminary data.</text>
</comment>
<dbReference type="InterPro" id="IPR005813">
    <property type="entry name" value="Ribosomal_bL20"/>
</dbReference>
<dbReference type="Pfam" id="PF00453">
    <property type="entry name" value="Ribosomal_L20"/>
    <property type="match status" value="1"/>
</dbReference>
<keyword evidence="5 6" id="KW-0699">rRNA-binding</keyword>
<organism evidence="7 8">
    <name type="scientific">Candidatus Woesebacteria bacterium GW2011_GWC2_31_9</name>
    <dbReference type="NCBI Taxonomy" id="1618586"/>
    <lineage>
        <taxon>Bacteria</taxon>
        <taxon>Candidatus Woeseibacteriota</taxon>
    </lineage>
</organism>
<dbReference type="InterPro" id="IPR035566">
    <property type="entry name" value="Ribosomal_protein_bL20_C"/>
</dbReference>
<evidence type="ECO:0000256" key="2">
    <source>
        <dbReference type="ARBA" id="ARBA00022980"/>
    </source>
</evidence>
<dbReference type="FunFam" id="1.10.1900.20:FF:000001">
    <property type="entry name" value="50S ribosomal protein L20"/>
    <property type="match status" value="1"/>
</dbReference>
<protein>
    <recommendedName>
        <fullName evidence="4 5">Large ribosomal subunit protein bL20</fullName>
    </recommendedName>
</protein>
<name>A0A0F9YJ32_9BACT</name>
<evidence type="ECO:0000313" key="8">
    <source>
        <dbReference type="Proteomes" id="UP000034803"/>
    </source>
</evidence>
<dbReference type="Gene3D" id="6.10.160.10">
    <property type="match status" value="1"/>
</dbReference>
<keyword evidence="2 5" id="KW-0689">Ribosomal protein</keyword>
<evidence type="ECO:0000256" key="4">
    <source>
        <dbReference type="ARBA" id="ARBA00035172"/>
    </source>
</evidence>
<gene>
    <name evidence="5" type="primary">rplT</name>
    <name evidence="7" type="ORF">UR21_C0008G0011</name>
</gene>
<dbReference type="Proteomes" id="UP000034803">
    <property type="component" value="Unassembled WGS sequence"/>
</dbReference>
<reference evidence="7 8" key="1">
    <citation type="journal article" date="2015" name="Nature">
        <title>rRNA introns, odd ribosomes, and small enigmatic genomes across a large radiation of phyla.</title>
        <authorList>
            <person name="Brown C.T."/>
            <person name="Hug L.A."/>
            <person name="Thomas B.C."/>
            <person name="Sharon I."/>
            <person name="Castelle C.J."/>
            <person name="Singh A."/>
            <person name="Wilkins M.J."/>
            <person name="Williams K.H."/>
            <person name="Banfield J.F."/>
        </authorList>
    </citation>
    <scope>NUCLEOTIDE SEQUENCE [LARGE SCALE GENOMIC DNA]</scope>
</reference>
<dbReference type="HAMAP" id="MF_00382">
    <property type="entry name" value="Ribosomal_bL20"/>
    <property type="match status" value="1"/>
</dbReference>
<dbReference type="GO" id="GO:0006412">
    <property type="term" value="P:translation"/>
    <property type="evidence" value="ECO:0007669"/>
    <property type="project" value="InterPro"/>
</dbReference>
<dbReference type="AlphaFoldDB" id="A0A0F9YJ32"/>
<dbReference type="NCBIfam" id="TIGR01032">
    <property type="entry name" value="rplT_bact"/>
    <property type="match status" value="1"/>
</dbReference>
<dbReference type="PATRIC" id="fig|1618586.3.peg.479"/>
<dbReference type="SUPFAM" id="SSF74731">
    <property type="entry name" value="Ribosomal protein L20"/>
    <property type="match status" value="1"/>
</dbReference>
<dbReference type="Gene3D" id="1.10.1900.20">
    <property type="entry name" value="Ribosomal protein L20"/>
    <property type="match status" value="1"/>
</dbReference>
<dbReference type="PANTHER" id="PTHR10986">
    <property type="entry name" value="39S RIBOSOMAL PROTEIN L20"/>
    <property type="match status" value="1"/>
</dbReference>
<evidence type="ECO:0000256" key="6">
    <source>
        <dbReference type="RuleBase" id="RU000560"/>
    </source>
</evidence>
<dbReference type="CDD" id="cd07026">
    <property type="entry name" value="Ribosomal_L20"/>
    <property type="match status" value="1"/>
</dbReference>
<comment type="function">
    <text evidence="5 6">Binds directly to 23S ribosomal RNA and is necessary for the in vitro assembly process of the 50S ribosomal subunit. It is not involved in the protein synthesizing functions of that subunit.</text>
</comment>
<dbReference type="GO" id="GO:0000027">
    <property type="term" value="P:ribosomal large subunit assembly"/>
    <property type="evidence" value="ECO:0007669"/>
    <property type="project" value="UniProtKB-UniRule"/>
</dbReference>
<keyword evidence="3 5" id="KW-0687">Ribonucleoprotein</keyword>
<dbReference type="EMBL" id="LBOI01000008">
    <property type="protein sequence ID" value="KKP31534.1"/>
    <property type="molecule type" value="Genomic_DNA"/>
</dbReference>
<sequence>MARVKSLASIKHKRIKKLAKGYHAARSRRFKQANEAVMHAGAYAFHGRKLKKRDLRALWIVRLGAAAKNLNTSYSRLIANLKAAKIELDRKVLSDIAIKNPSVFEKIVKEVSFTSKK</sequence>
<dbReference type="PRINTS" id="PR00062">
    <property type="entry name" value="RIBOSOMALL20"/>
</dbReference>
<dbReference type="GO" id="GO:0003735">
    <property type="term" value="F:structural constituent of ribosome"/>
    <property type="evidence" value="ECO:0007669"/>
    <property type="project" value="InterPro"/>
</dbReference>
<evidence type="ECO:0000256" key="1">
    <source>
        <dbReference type="ARBA" id="ARBA00007698"/>
    </source>
</evidence>
<dbReference type="GO" id="GO:0019843">
    <property type="term" value="F:rRNA binding"/>
    <property type="evidence" value="ECO:0007669"/>
    <property type="project" value="UniProtKB-UniRule"/>
</dbReference>